<evidence type="ECO:0000256" key="2">
    <source>
        <dbReference type="ARBA" id="ARBA00004323"/>
    </source>
</evidence>
<evidence type="ECO:0000256" key="8">
    <source>
        <dbReference type="ARBA" id="ARBA00022679"/>
    </source>
</evidence>
<evidence type="ECO:0000256" key="14">
    <source>
        <dbReference type="ARBA" id="ARBA00023034"/>
    </source>
</evidence>
<feature type="non-terminal residue" evidence="23">
    <location>
        <position position="675"/>
    </location>
</feature>
<keyword evidence="13 20" id="KW-1133">Transmembrane helix</keyword>
<dbReference type="PANTHER" id="PTHR48261">
    <property type="entry name" value="ACETYLGLUCOSAMINYLTRANSFERASE"/>
    <property type="match status" value="1"/>
</dbReference>
<feature type="non-terminal residue" evidence="23">
    <location>
        <position position="1"/>
    </location>
</feature>
<dbReference type="InterPro" id="IPR004263">
    <property type="entry name" value="Exostosin"/>
</dbReference>
<dbReference type="InterPro" id="IPR029044">
    <property type="entry name" value="Nucleotide-diphossugar_trans"/>
</dbReference>
<keyword evidence="11" id="KW-0256">Endoplasmic reticulum</keyword>
<evidence type="ECO:0000256" key="1">
    <source>
        <dbReference type="ARBA" id="ARBA00001936"/>
    </source>
</evidence>
<dbReference type="EMBL" id="CAJDYZ010005904">
    <property type="protein sequence ID" value="CAD1472906.1"/>
    <property type="molecule type" value="Genomic_DNA"/>
</dbReference>
<keyword evidence="14" id="KW-0333">Golgi apparatus</keyword>
<dbReference type="GO" id="GO:0015012">
    <property type="term" value="P:heparan sulfate proteoglycan biosynthetic process"/>
    <property type="evidence" value="ECO:0007669"/>
    <property type="project" value="UniProtKB-ARBA"/>
</dbReference>
<keyword evidence="10" id="KW-0479">Metal-binding</keyword>
<evidence type="ECO:0000256" key="15">
    <source>
        <dbReference type="ARBA" id="ARBA00023136"/>
    </source>
</evidence>
<evidence type="ECO:0000256" key="19">
    <source>
        <dbReference type="ARBA" id="ARBA00069568"/>
    </source>
</evidence>
<evidence type="ECO:0000256" key="5">
    <source>
        <dbReference type="ARBA" id="ARBA00010271"/>
    </source>
</evidence>
<evidence type="ECO:0000259" key="22">
    <source>
        <dbReference type="Pfam" id="PF09258"/>
    </source>
</evidence>
<feature type="domain" description="Glycosyl transferase 64" evidence="22">
    <location>
        <begin position="458"/>
        <end position="660"/>
    </location>
</feature>
<evidence type="ECO:0000313" key="24">
    <source>
        <dbReference type="Proteomes" id="UP000752696"/>
    </source>
</evidence>
<accession>A0A6V7H1K5</accession>
<dbReference type="Gene3D" id="3.90.550.10">
    <property type="entry name" value="Spore Coat Polysaccharide Biosynthesis Protein SpsA, Chain A"/>
    <property type="match status" value="1"/>
</dbReference>
<comment type="cofactor">
    <cofactor evidence="1">
        <name>Mn(2+)</name>
        <dbReference type="ChEBI" id="CHEBI:29035"/>
    </cofactor>
</comment>
<evidence type="ECO:0000256" key="6">
    <source>
        <dbReference type="ARBA" id="ARBA00012194"/>
    </source>
</evidence>
<dbReference type="Pfam" id="PF09258">
    <property type="entry name" value="Glyco_transf_64"/>
    <property type="match status" value="1"/>
</dbReference>
<proteinExistence type="inferred from homology"/>
<dbReference type="Proteomes" id="UP000752696">
    <property type="component" value="Unassembled WGS sequence"/>
</dbReference>
<name>A0A6V7H1K5_9HYME</name>
<evidence type="ECO:0000256" key="11">
    <source>
        <dbReference type="ARBA" id="ARBA00022824"/>
    </source>
</evidence>
<keyword evidence="8" id="KW-0808">Transferase</keyword>
<keyword evidence="18" id="KW-0464">Manganese</keyword>
<dbReference type="InterPro" id="IPR015338">
    <property type="entry name" value="GT64_dom"/>
</dbReference>
<dbReference type="GO" id="GO:0015020">
    <property type="term" value="F:glucuronosyltransferase activity"/>
    <property type="evidence" value="ECO:0007669"/>
    <property type="project" value="UniProtKB-ARBA"/>
</dbReference>
<comment type="similarity">
    <text evidence="5">Belongs to the glycosyltransferase 47 family.</text>
</comment>
<comment type="caution">
    <text evidence="23">The sequence shown here is derived from an EMBL/GenBank/DDBJ whole genome shotgun (WGS) entry which is preliminary data.</text>
</comment>
<feature type="transmembrane region" description="Helical" evidence="20">
    <location>
        <begin position="28"/>
        <end position="54"/>
    </location>
</feature>
<dbReference type="SUPFAM" id="SSF53448">
    <property type="entry name" value="Nucleotide-diphospho-sugar transferases"/>
    <property type="match status" value="1"/>
</dbReference>
<keyword evidence="17" id="KW-0325">Glycoprotein</keyword>
<dbReference type="GO" id="GO:0046872">
    <property type="term" value="F:metal ion binding"/>
    <property type="evidence" value="ECO:0007669"/>
    <property type="project" value="UniProtKB-KW"/>
</dbReference>
<dbReference type="GO" id="GO:0050508">
    <property type="term" value="F:glucuronosyl-N-acetylglucosaminyl-proteoglycan 4-alpha-N-acetylglucosaminyltransferase activity"/>
    <property type="evidence" value="ECO:0007669"/>
    <property type="project" value="UniProtKB-EC"/>
</dbReference>
<dbReference type="FunFam" id="3.90.550.10:FF:000035">
    <property type="entry name" value="Putative Exostosin-2"/>
    <property type="match status" value="1"/>
</dbReference>
<keyword evidence="15 20" id="KW-0472">Membrane</keyword>
<evidence type="ECO:0000256" key="13">
    <source>
        <dbReference type="ARBA" id="ARBA00022989"/>
    </source>
</evidence>
<dbReference type="InterPro" id="IPR040911">
    <property type="entry name" value="Exostosin_GT47"/>
</dbReference>
<dbReference type="PANTHER" id="PTHR48261:SF5">
    <property type="entry name" value="EXOSTOSIN GLYCOSYLTRANSFERASE 2"/>
    <property type="match status" value="1"/>
</dbReference>
<evidence type="ECO:0000256" key="3">
    <source>
        <dbReference type="ARBA" id="ARBA00004648"/>
    </source>
</evidence>
<evidence type="ECO:0000313" key="23">
    <source>
        <dbReference type="EMBL" id="CAD1472906.1"/>
    </source>
</evidence>
<dbReference type="AlphaFoldDB" id="A0A6V7H1K5"/>
<evidence type="ECO:0000259" key="21">
    <source>
        <dbReference type="Pfam" id="PF03016"/>
    </source>
</evidence>
<keyword evidence="16" id="KW-1015">Disulfide bond</keyword>
<gene>
    <name evidence="23" type="ORF">MHI_LOCUS344026</name>
</gene>
<dbReference type="EC" id="2.4.1.224" evidence="6"/>
<dbReference type="Pfam" id="PF03016">
    <property type="entry name" value="Exostosin_GT47"/>
    <property type="match status" value="1"/>
</dbReference>
<keyword evidence="9 20" id="KW-0812">Transmembrane</keyword>
<sequence>NISDSYFIKRRNMVLTTKMSHKANRISYHYHNVFVICLLMFTLFIILITAYHIFKFGSTQKRSVYNAIVLNDLHSLPIQVIDADFPMADTTNISCTYFSCFNVYRCGSQGNKLLVYVYPPKIYIDSSERPVTSQITKEFYQILNTIISSKFYTPNPYEACIFIPSIDTLNQNRLKLQEVSQALKALSFWNNGENHLIFNMIPGSVPDYNTVIDVPVGKAMIAGAGMSSLTYRSGFDISLPVYSPLVNNFKPNFNNKRPWLVISSQMNINSAFEQDLLEVKSISPKDILILGTCLHYSSMNSANRCAGEEVYKYPNVLQTATFCLVIRGARLGQSTLLECMAAGSIPVIIADSLIMPFHAAIFVREVDILSVISVLKRISQQRIIELQEQGSWLYEKYFMSMEKITETTLEILADRDITSPLFLPITVPKTRGFTAVILTYDRLELLFLLINKLVKVPTSRWPKLNKPLKVIQTKENKLSNRFYPYNEIETEAVLSIDDDIIMLTADEVEFAYEVWREFPDRIVGFPSRIHMWDNGTNCWKYESEWTNSISMVLTGAAFHHKYWNYMYTTAMPGDIKEWVDEHMNCEDIAMNFLVANITRKAPIKVTPKKKFRCPECTNTEMLSADLTHMVERTQCINRFSSIYGSMPLQSVEFRADPVLFKDIFPEKLKRFNDIG</sequence>
<dbReference type="GO" id="GO:0000139">
    <property type="term" value="C:Golgi membrane"/>
    <property type="evidence" value="ECO:0007669"/>
    <property type="project" value="UniProtKB-SubCell"/>
</dbReference>
<comment type="pathway">
    <text evidence="4">Protein modification; protein glycosylation.</text>
</comment>
<keyword evidence="24" id="KW-1185">Reference proteome</keyword>
<keyword evidence="12" id="KW-0735">Signal-anchor</keyword>
<evidence type="ECO:0000256" key="7">
    <source>
        <dbReference type="ARBA" id="ARBA00022676"/>
    </source>
</evidence>
<evidence type="ECO:0000256" key="17">
    <source>
        <dbReference type="ARBA" id="ARBA00023180"/>
    </source>
</evidence>
<keyword evidence="7" id="KW-0328">Glycosyltransferase</keyword>
<evidence type="ECO:0000256" key="10">
    <source>
        <dbReference type="ARBA" id="ARBA00022723"/>
    </source>
</evidence>
<evidence type="ECO:0000256" key="18">
    <source>
        <dbReference type="ARBA" id="ARBA00023211"/>
    </source>
</evidence>
<reference evidence="23" key="1">
    <citation type="submission" date="2020-07" db="EMBL/GenBank/DDBJ databases">
        <authorList>
            <person name="Nazaruddin N."/>
        </authorList>
    </citation>
    <scope>NUCLEOTIDE SEQUENCE</scope>
</reference>
<feature type="domain" description="Exostosin GT47" evidence="21">
    <location>
        <begin position="111"/>
        <end position="377"/>
    </location>
</feature>
<dbReference type="GO" id="GO:0005789">
    <property type="term" value="C:endoplasmic reticulum membrane"/>
    <property type="evidence" value="ECO:0007669"/>
    <property type="project" value="UniProtKB-SubCell"/>
</dbReference>
<evidence type="ECO:0000256" key="16">
    <source>
        <dbReference type="ARBA" id="ARBA00023157"/>
    </source>
</evidence>
<evidence type="ECO:0000256" key="4">
    <source>
        <dbReference type="ARBA" id="ARBA00004922"/>
    </source>
</evidence>
<evidence type="ECO:0000256" key="20">
    <source>
        <dbReference type="SAM" id="Phobius"/>
    </source>
</evidence>
<protein>
    <recommendedName>
        <fullName evidence="19">Exostosin-2</fullName>
        <ecNumber evidence="6">2.4.1.224</ecNumber>
    </recommendedName>
</protein>
<evidence type="ECO:0000256" key="9">
    <source>
        <dbReference type="ARBA" id="ARBA00022692"/>
    </source>
</evidence>
<comment type="subcellular location">
    <subcellularLocation>
        <location evidence="3">Endoplasmic reticulum membrane</location>
        <topology evidence="3">Single-pass type II membrane protein</topology>
    </subcellularLocation>
    <subcellularLocation>
        <location evidence="2">Golgi apparatus membrane</location>
        <topology evidence="2">Single-pass type II membrane protein</topology>
    </subcellularLocation>
</comment>
<evidence type="ECO:0000256" key="12">
    <source>
        <dbReference type="ARBA" id="ARBA00022968"/>
    </source>
</evidence>
<dbReference type="OrthoDB" id="5954868at2759"/>
<organism evidence="23 24">
    <name type="scientific">Heterotrigona itama</name>
    <dbReference type="NCBI Taxonomy" id="395501"/>
    <lineage>
        <taxon>Eukaryota</taxon>
        <taxon>Metazoa</taxon>
        <taxon>Ecdysozoa</taxon>
        <taxon>Arthropoda</taxon>
        <taxon>Hexapoda</taxon>
        <taxon>Insecta</taxon>
        <taxon>Pterygota</taxon>
        <taxon>Neoptera</taxon>
        <taxon>Endopterygota</taxon>
        <taxon>Hymenoptera</taxon>
        <taxon>Apocrita</taxon>
        <taxon>Aculeata</taxon>
        <taxon>Apoidea</taxon>
        <taxon>Anthophila</taxon>
        <taxon>Apidae</taxon>
        <taxon>Heterotrigona</taxon>
    </lineage>
</organism>